<dbReference type="AlphaFoldDB" id="A0A1I8F420"/>
<accession>A0A1I8F420</accession>
<feature type="compositionally biased region" description="Low complexity" evidence="1">
    <location>
        <begin position="26"/>
        <end position="40"/>
    </location>
</feature>
<evidence type="ECO:0000313" key="2">
    <source>
        <dbReference type="Proteomes" id="UP000095280"/>
    </source>
</evidence>
<feature type="region of interest" description="Disordered" evidence="1">
    <location>
        <begin position="24"/>
        <end position="46"/>
    </location>
</feature>
<dbReference type="Proteomes" id="UP000095280">
    <property type="component" value="Unplaced"/>
</dbReference>
<organism evidence="2 3">
    <name type="scientific">Macrostomum lignano</name>
    <dbReference type="NCBI Taxonomy" id="282301"/>
    <lineage>
        <taxon>Eukaryota</taxon>
        <taxon>Metazoa</taxon>
        <taxon>Spiralia</taxon>
        <taxon>Lophotrochozoa</taxon>
        <taxon>Platyhelminthes</taxon>
        <taxon>Rhabditophora</taxon>
        <taxon>Macrostomorpha</taxon>
        <taxon>Macrostomida</taxon>
        <taxon>Macrostomidae</taxon>
        <taxon>Macrostomum</taxon>
    </lineage>
</organism>
<evidence type="ECO:0000256" key="1">
    <source>
        <dbReference type="SAM" id="MobiDB-lite"/>
    </source>
</evidence>
<protein>
    <submittedName>
        <fullName evidence="3">Secreted protein</fullName>
    </submittedName>
</protein>
<dbReference type="WBParaSite" id="maker-unitig_16736-snap-gene-0.4-mRNA-1">
    <property type="protein sequence ID" value="maker-unitig_16736-snap-gene-0.4-mRNA-1"/>
    <property type="gene ID" value="maker-unitig_16736-snap-gene-0.4"/>
</dbReference>
<sequence>MYFSKFPHLILIGNALSRVINRTEMASSRDTSSSSSSASDRPLESTNFAIEIEPTTPMMLMMMIVVMRIVGLDTGVQFRTWTGS</sequence>
<keyword evidence="2" id="KW-1185">Reference proteome</keyword>
<name>A0A1I8F420_9PLAT</name>
<proteinExistence type="predicted"/>
<evidence type="ECO:0000313" key="3">
    <source>
        <dbReference type="WBParaSite" id="maker-unitig_16736-snap-gene-0.4-mRNA-1"/>
    </source>
</evidence>
<reference evidence="3" key="1">
    <citation type="submission" date="2016-11" db="UniProtKB">
        <authorList>
            <consortium name="WormBaseParasite"/>
        </authorList>
    </citation>
    <scope>IDENTIFICATION</scope>
</reference>